<dbReference type="PROSITE" id="PS51782">
    <property type="entry name" value="LYSM"/>
    <property type="match status" value="1"/>
</dbReference>
<dbReference type="OrthoDB" id="1809419at2"/>
<dbReference type="SMART" id="SM00257">
    <property type="entry name" value="LysM"/>
    <property type="match status" value="1"/>
</dbReference>
<reference evidence="3" key="1">
    <citation type="submission" date="2016-10" db="EMBL/GenBank/DDBJ databases">
        <authorList>
            <person name="Varghese N."/>
            <person name="Submissions S."/>
        </authorList>
    </citation>
    <scope>NUCLEOTIDE SEQUENCE [LARGE SCALE GENOMIC DNA]</scope>
    <source>
        <strain evidence="3">DSM 8344</strain>
    </source>
</reference>
<dbReference type="CDD" id="cd00118">
    <property type="entry name" value="LysM"/>
    <property type="match status" value="1"/>
</dbReference>
<proteinExistence type="predicted"/>
<dbReference type="InterPro" id="IPR018392">
    <property type="entry name" value="LysM"/>
</dbReference>
<evidence type="ECO:0000313" key="2">
    <source>
        <dbReference type="EMBL" id="SDG55867.1"/>
    </source>
</evidence>
<dbReference type="SUPFAM" id="SSF54106">
    <property type="entry name" value="LysM domain"/>
    <property type="match status" value="1"/>
</dbReference>
<dbReference type="Gene3D" id="3.10.350.10">
    <property type="entry name" value="LysM domain"/>
    <property type="match status" value="1"/>
</dbReference>
<dbReference type="InterPro" id="IPR036779">
    <property type="entry name" value="LysM_dom_sf"/>
</dbReference>
<evidence type="ECO:0000259" key="1">
    <source>
        <dbReference type="PROSITE" id="PS51782"/>
    </source>
</evidence>
<dbReference type="Pfam" id="PF01476">
    <property type="entry name" value="LysM"/>
    <property type="match status" value="1"/>
</dbReference>
<dbReference type="AlphaFoldDB" id="A0A1G7V828"/>
<feature type="domain" description="LysM" evidence="1">
    <location>
        <begin position="1"/>
        <end position="46"/>
    </location>
</feature>
<name>A0A1G7V828_9FIRM</name>
<sequence>MYHTTQPGDSLYTISMQHKTTLQHLIDINPQISNPNMIRVGEKIEVGNPWVLNPWRGNQWQMGMEEYQKGIEDYRKGRAEYRKGRKEQLKYKKR</sequence>
<gene>
    <name evidence="2" type="ORF">SAMN05443529_10438</name>
</gene>
<dbReference type="RefSeq" id="WP_092330607.1">
    <property type="nucleotide sequence ID" value="NZ_FNCP01000004.1"/>
</dbReference>
<evidence type="ECO:0000313" key="3">
    <source>
        <dbReference type="Proteomes" id="UP000198656"/>
    </source>
</evidence>
<dbReference type="Proteomes" id="UP000198656">
    <property type="component" value="Unassembled WGS sequence"/>
</dbReference>
<organism evidence="2 3">
    <name type="scientific">Desulfosporosinus hippei DSM 8344</name>
    <dbReference type="NCBI Taxonomy" id="1121419"/>
    <lineage>
        <taxon>Bacteria</taxon>
        <taxon>Bacillati</taxon>
        <taxon>Bacillota</taxon>
        <taxon>Clostridia</taxon>
        <taxon>Eubacteriales</taxon>
        <taxon>Desulfitobacteriaceae</taxon>
        <taxon>Desulfosporosinus</taxon>
    </lineage>
</organism>
<keyword evidence="3" id="KW-1185">Reference proteome</keyword>
<dbReference type="EMBL" id="FNCP01000004">
    <property type="protein sequence ID" value="SDG55867.1"/>
    <property type="molecule type" value="Genomic_DNA"/>
</dbReference>
<protein>
    <submittedName>
        <fullName evidence="2">LysM domain-containing protein</fullName>
    </submittedName>
</protein>
<dbReference type="STRING" id="1121419.SAMN05443529_10438"/>
<accession>A0A1G7V828</accession>